<evidence type="ECO:0000256" key="2">
    <source>
        <dbReference type="ARBA" id="ARBA00022771"/>
    </source>
</evidence>
<dbReference type="SUPFAM" id="SSF140125">
    <property type="entry name" value="Rabenosyn-5 Rab-binding domain-like"/>
    <property type="match status" value="1"/>
</dbReference>
<dbReference type="SUPFAM" id="SSF57903">
    <property type="entry name" value="FYVE/PHD zinc finger"/>
    <property type="match status" value="1"/>
</dbReference>
<dbReference type="InterPro" id="IPR000306">
    <property type="entry name" value="Znf_FYVE"/>
</dbReference>
<dbReference type="InterPro" id="IPR036531">
    <property type="entry name" value="Rbsn_Rab-bd_sf"/>
</dbReference>
<dbReference type="PANTHER" id="PTHR13510">
    <property type="entry name" value="FYVE-FINGER-CONTAINING RAB5 EFFECTOR PROTEIN RABENOSYN-5-RELATED"/>
    <property type="match status" value="1"/>
</dbReference>
<dbReference type="PROSITE" id="PS50178">
    <property type="entry name" value="ZF_FYVE"/>
    <property type="match status" value="1"/>
</dbReference>
<keyword evidence="2 4" id="KW-0863">Zinc-finger</keyword>
<dbReference type="GO" id="GO:0008270">
    <property type="term" value="F:zinc ion binding"/>
    <property type="evidence" value="ECO:0007669"/>
    <property type="project" value="UniProtKB-KW"/>
</dbReference>
<feature type="compositionally biased region" description="Polar residues" evidence="6">
    <location>
        <begin position="65"/>
        <end position="83"/>
    </location>
</feature>
<dbReference type="Gene3D" id="4.10.860.20">
    <property type="entry name" value="Rabenosyn, Rab binding domain"/>
    <property type="match status" value="1"/>
</dbReference>
<feature type="region of interest" description="Disordered" evidence="6">
    <location>
        <begin position="37"/>
        <end position="198"/>
    </location>
</feature>
<evidence type="ECO:0000313" key="9">
    <source>
        <dbReference type="Proteomes" id="UP000198372"/>
    </source>
</evidence>
<evidence type="ECO:0000256" key="5">
    <source>
        <dbReference type="SAM" id="Coils"/>
    </source>
</evidence>
<evidence type="ECO:0000256" key="4">
    <source>
        <dbReference type="PROSITE-ProRule" id="PRU00091"/>
    </source>
</evidence>
<evidence type="ECO:0000256" key="6">
    <source>
        <dbReference type="SAM" id="MobiDB-lite"/>
    </source>
</evidence>
<accession>A0A238F2J5</accession>
<dbReference type="InterPro" id="IPR011011">
    <property type="entry name" value="Znf_FYVE_PHD"/>
</dbReference>
<dbReference type="InterPro" id="IPR052727">
    <property type="entry name" value="Rab4/Rab5_effector"/>
</dbReference>
<dbReference type="InterPro" id="IPR017455">
    <property type="entry name" value="Znf_FYVE-rel"/>
</dbReference>
<dbReference type="InterPro" id="IPR021565">
    <property type="entry name" value="Rbsn_Rab-bd"/>
</dbReference>
<protein>
    <submittedName>
        <fullName evidence="8">BQ2448_5575 protein</fullName>
    </submittedName>
</protein>
<evidence type="ECO:0000256" key="3">
    <source>
        <dbReference type="ARBA" id="ARBA00022833"/>
    </source>
</evidence>
<feature type="compositionally biased region" description="Low complexity" evidence="6">
    <location>
        <begin position="134"/>
        <end position="145"/>
    </location>
</feature>
<reference evidence="9" key="1">
    <citation type="submission" date="2016-09" db="EMBL/GenBank/DDBJ databases">
        <authorList>
            <person name="Jeantristanb JTB J.-T."/>
            <person name="Ricardo R."/>
        </authorList>
    </citation>
    <scope>NUCLEOTIDE SEQUENCE [LARGE SCALE GENOMIC DNA]</scope>
</reference>
<feature type="coiled-coil region" evidence="5">
    <location>
        <begin position="661"/>
        <end position="688"/>
    </location>
</feature>
<name>A0A238F2J5_9BASI</name>
<evidence type="ECO:0000313" key="8">
    <source>
        <dbReference type="EMBL" id="SCV66929.1"/>
    </source>
</evidence>
<feature type="domain" description="FYVE-type" evidence="7">
    <location>
        <begin position="333"/>
        <end position="363"/>
    </location>
</feature>
<dbReference type="Gene3D" id="3.30.40.10">
    <property type="entry name" value="Zinc/RING finger domain, C3HC4 (zinc finger)"/>
    <property type="match status" value="1"/>
</dbReference>
<feature type="compositionally biased region" description="Low complexity" evidence="6">
    <location>
        <begin position="159"/>
        <end position="183"/>
    </location>
</feature>
<keyword evidence="5" id="KW-0175">Coiled coil</keyword>
<dbReference type="EMBL" id="FMSP01000001">
    <property type="protein sequence ID" value="SCV66929.1"/>
    <property type="molecule type" value="Genomic_DNA"/>
</dbReference>
<dbReference type="AlphaFoldDB" id="A0A238F2J5"/>
<gene>
    <name evidence="8" type="ORF">BQ2448_5575</name>
</gene>
<evidence type="ECO:0000259" key="7">
    <source>
        <dbReference type="PROSITE" id="PS50178"/>
    </source>
</evidence>
<organism evidence="8 9">
    <name type="scientific">Microbotryum intermedium</name>
    <dbReference type="NCBI Taxonomy" id="269621"/>
    <lineage>
        <taxon>Eukaryota</taxon>
        <taxon>Fungi</taxon>
        <taxon>Dikarya</taxon>
        <taxon>Basidiomycota</taxon>
        <taxon>Pucciniomycotina</taxon>
        <taxon>Microbotryomycetes</taxon>
        <taxon>Microbotryales</taxon>
        <taxon>Microbotryaceae</taxon>
        <taxon>Microbotryum</taxon>
    </lineage>
</organism>
<keyword evidence="3" id="KW-0862">Zinc</keyword>
<dbReference type="CDD" id="cd15737">
    <property type="entry name" value="FYVE2_Vac1p_like"/>
    <property type="match status" value="1"/>
</dbReference>
<feature type="compositionally biased region" description="Polar residues" evidence="6">
    <location>
        <begin position="146"/>
        <end position="158"/>
    </location>
</feature>
<evidence type="ECO:0000256" key="1">
    <source>
        <dbReference type="ARBA" id="ARBA00022723"/>
    </source>
</evidence>
<dbReference type="Pfam" id="PF01363">
    <property type="entry name" value="FYVE"/>
    <property type="match status" value="1"/>
</dbReference>
<dbReference type="STRING" id="269621.A0A238F2J5"/>
<proteinExistence type="predicted"/>
<keyword evidence="9" id="KW-1185">Reference proteome</keyword>
<feature type="compositionally biased region" description="Low complexity" evidence="6">
    <location>
        <begin position="110"/>
        <end position="126"/>
    </location>
</feature>
<dbReference type="OrthoDB" id="166134at2759"/>
<dbReference type="SMART" id="SM00064">
    <property type="entry name" value="FYVE"/>
    <property type="match status" value="1"/>
</dbReference>
<dbReference type="Proteomes" id="UP000198372">
    <property type="component" value="Unassembled WGS sequence"/>
</dbReference>
<feature type="compositionally biased region" description="Low complexity" evidence="6">
    <location>
        <begin position="41"/>
        <end position="64"/>
    </location>
</feature>
<dbReference type="Pfam" id="PF11464">
    <property type="entry name" value="Rbsn"/>
    <property type="match status" value="1"/>
</dbReference>
<keyword evidence="1" id="KW-0479">Metal-binding</keyword>
<sequence length="690" mass="74140">MSSPSGSGTTYVPYQSKRNSTASIASLSGAVAHRQLGGGASTVAARGGSSSSSASGATGASSYAITNGANASYRSGQENTYSPQPFRPSPTVDTSHHPHRRTPSSPPPLISSASASASASSSAGGLASAGGGFPSASSASGPSIFQQRPCSNSAPTSGLSSRNRSPERPSSANPARAPSSPLRVQSPSQPPASGAALRQRVIVQQQPQQRVGNGAGRGARAYHPKFQPQGVRRDRTEEFMNSRNKRGERTKLDEGRLARRLEKLVALHFPTSTENEDERGSTPTLTPLSLATSTFATLSSLRGKSAKEIWASVAGARGEIEREEQAIVKWQEDAEAKFCPICMAPFGIKTRRHHCRLCGRVVCFLPPTPLKPLPPYSDPGLEPPIAASTTPIRRERCSTFFTYEHQRFLIGGEKTPIGVVVEIEPVEIDLSFGAVVPELTGGAPPPPKEKDERKKVRVCRDCLNTVLRQQLKTLPVRTPTWLKLYEVLVQLEQEIEKILPEFQELALGLQNSSTRSVPAATSALNLRKRLLTDLASYDTIAKRIRDLPLLTEIAQPGGSQDRLQQAIASRATLFLQEKLSLLRSLGDLDDLDGSKTRKVKAKATSSGVKTLAGLLGDAAVKGADRLMSEKVGVGELEVSEKLKVLLEQEALVRTYVEDANAKRQFEDAASLQMSLKELQEEIRQLRLALP</sequence>
<dbReference type="InterPro" id="IPR013083">
    <property type="entry name" value="Znf_RING/FYVE/PHD"/>
</dbReference>
<dbReference type="PANTHER" id="PTHR13510:SF44">
    <property type="entry name" value="RABENOSYN-5"/>
    <property type="match status" value="1"/>
</dbReference>